<dbReference type="InterPro" id="IPR003598">
    <property type="entry name" value="Ig_sub2"/>
</dbReference>
<evidence type="ECO:0000256" key="13">
    <source>
        <dbReference type="ARBA" id="ARBA00023170"/>
    </source>
</evidence>
<evidence type="ECO:0000256" key="14">
    <source>
        <dbReference type="ARBA" id="ARBA00023180"/>
    </source>
</evidence>
<evidence type="ECO:0000256" key="19">
    <source>
        <dbReference type="SAM" id="Phobius"/>
    </source>
</evidence>
<feature type="domain" description="Ig-like" evidence="21">
    <location>
        <begin position="830"/>
        <end position="918"/>
    </location>
</feature>
<dbReference type="EC" id="2.7.10.1" evidence="2"/>
<dbReference type="SUPFAM" id="SSF48726">
    <property type="entry name" value="Immunoglobulin"/>
    <property type="match status" value="5"/>
</dbReference>
<evidence type="ECO:0000256" key="5">
    <source>
        <dbReference type="ARBA" id="ARBA00022692"/>
    </source>
</evidence>
<feature type="compositionally biased region" description="Polar residues" evidence="18">
    <location>
        <begin position="1601"/>
        <end position="1610"/>
    </location>
</feature>
<evidence type="ECO:0000256" key="18">
    <source>
        <dbReference type="SAM" id="MobiDB-lite"/>
    </source>
</evidence>
<evidence type="ECO:0000256" key="16">
    <source>
        <dbReference type="ARBA" id="ARBA00051243"/>
    </source>
</evidence>
<feature type="region of interest" description="Disordered" evidence="18">
    <location>
        <begin position="1778"/>
        <end position="1806"/>
    </location>
</feature>
<feature type="compositionally biased region" description="Basic and acidic residues" evidence="18">
    <location>
        <begin position="1366"/>
        <end position="1375"/>
    </location>
</feature>
<accession>A0AAV3YHB7</accession>
<dbReference type="InterPro" id="IPR020635">
    <property type="entry name" value="Tyr_kinase_cat_dom"/>
</dbReference>
<feature type="compositionally biased region" description="Polar residues" evidence="18">
    <location>
        <begin position="1581"/>
        <end position="1591"/>
    </location>
</feature>
<dbReference type="GO" id="GO:0005524">
    <property type="term" value="F:ATP binding"/>
    <property type="evidence" value="ECO:0007669"/>
    <property type="project" value="UniProtKB-UniRule"/>
</dbReference>
<keyword evidence="6 17" id="KW-0547">Nucleotide-binding</keyword>
<evidence type="ECO:0000256" key="8">
    <source>
        <dbReference type="ARBA" id="ARBA00022840"/>
    </source>
</evidence>
<evidence type="ECO:0000259" key="21">
    <source>
        <dbReference type="PROSITE" id="PS50835"/>
    </source>
</evidence>
<feature type="transmembrane region" description="Helical" evidence="19">
    <location>
        <begin position="933"/>
        <end position="955"/>
    </location>
</feature>
<dbReference type="Pfam" id="PF07679">
    <property type="entry name" value="I-set"/>
    <property type="match status" value="2"/>
</dbReference>
<feature type="compositionally biased region" description="Low complexity" evidence="18">
    <location>
        <begin position="1625"/>
        <end position="1639"/>
    </location>
</feature>
<dbReference type="PROSITE" id="PS50835">
    <property type="entry name" value="IG_LIKE"/>
    <property type="match status" value="3"/>
</dbReference>
<dbReference type="PANTHER" id="PTHR24416">
    <property type="entry name" value="TYROSINE-PROTEIN KINASE RECEPTOR"/>
    <property type="match status" value="1"/>
</dbReference>
<evidence type="ECO:0000256" key="4">
    <source>
        <dbReference type="ARBA" id="ARBA00022679"/>
    </source>
</evidence>
<feature type="binding site" evidence="17">
    <location>
        <position position="1039"/>
    </location>
    <ligand>
        <name>ATP</name>
        <dbReference type="ChEBI" id="CHEBI:30616"/>
    </ligand>
</feature>
<dbReference type="Gene3D" id="1.10.510.10">
    <property type="entry name" value="Transferase(Phosphotransferase) domain 1"/>
    <property type="match status" value="1"/>
</dbReference>
<evidence type="ECO:0000256" key="17">
    <source>
        <dbReference type="PROSITE-ProRule" id="PRU10141"/>
    </source>
</evidence>
<dbReference type="SMART" id="SM00219">
    <property type="entry name" value="TyrKc"/>
    <property type="match status" value="1"/>
</dbReference>
<dbReference type="FunFam" id="1.10.510.10:FF:000554">
    <property type="entry name" value="Predicted protein"/>
    <property type="match status" value="1"/>
</dbReference>
<comment type="subcellular location">
    <subcellularLocation>
        <location evidence="1">Membrane</location>
        <topology evidence="1">Single-pass membrane protein</topology>
    </subcellularLocation>
</comment>
<evidence type="ECO:0000256" key="11">
    <source>
        <dbReference type="ARBA" id="ARBA00023137"/>
    </source>
</evidence>
<feature type="compositionally biased region" description="Low complexity" evidence="18">
    <location>
        <begin position="1651"/>
        <end position="1663"/>
    </location>
</feature>
<keyword evidence="23" id="KW-1185">Reference proteome</keyword>
<keyword evidence="10 19" id="KW-0472">Membrane</keyword>
<dbReference type="PROSITE" id="PS00107">
    <property type="entry name" value="PROTEIN_KINASE_ATP"/>
    <property type="match status" value="1"/>
</dbReference>
<keyword evidence="14" id="KW-0325">Glycoprotein</keyword>
<evidence type="ECO:0000256" key="2">
    <source>
        <dbReference type="ARBA" id="ARBA00011902"/>
    </source>
</evidence>
<dbReference type="Pfam" id="PF07714">
    <property type="entry name" value="PK_Tyr_Ser-Thr"/>
    <property type="match status" value="1"/>
</dbReference>
<gene>
    <name evidence="22" type="ORF">PoB_000875200</name>
</gene>
<evidence type="ECO:0000256" key="6">
    <source>
        <dbReference type="ARBA" id="ARBA00022741"/>
    </source>
</evidence>
<feature type="compositionally biased region" description="Polar residues" evidence="18">
    <location>
        <begin position="1746"/>
        <end position="1760"/>
    </location>
</feature>
<dbReference type="GO" id="GO:0043235">
    <property type="term" value="C:receptor complex"/>
    <property type="evidence" value="ECO:0007669"/>
    <property type="project" value="TreeGrafter"/>
</dbReference>
<feature type="domain" description="Ig-like" evidence="21">
    <location>
        <begin position="505"/>
        <end position="617"/>
    </location>
</feature>
<dbReference type="GO" id="GO:0005886">
    <property type="term" value="C:plasma membrane"/>
    <property type="evidence" value="ECO:0007669"/>
    <property type="project" value="TreeGrafter"/>
</dbReference>
<sequence length="1818" mass="198436">MPAPEAVFSGGTSHLGWQLICQIQGPGIGQQVSSPGEFNPADLASGNIDLNDLLNLSNDPVTSNVQTQSTTTVATVQTMPDQPPQILSLEQVVLKKGDSINVTCFGPVEVEWVLEKRLPGAIYTGGVEVSPENVMYSQKLHIHNAQSAFTDFYRCRYKDAHKWTPTVEPQKLDSVSFDGEEEGDGIWASKIFIFVSDPFIPFQEPKVILTLVHYLKPLNIDCGVTDPSFKVELMVNGENVAGKKGVKWDPRTGFQIELPTFSVLGGTSCVAYTEKYPMGYQKYPYFVLGENQSKARPMPPYLVANKTNLLSGETVKLECTIKLPRGEVVYLFFNYSSESKASERFIEQKPLRESRNSQLDSVTKILIIKDVQVEDSDTYWCLAGDYLQKYTDTSIDIKVYESAFVSITREKPVVKVRDTDFGTVLLFDVHAVPEPTLEWFFEGKPLEKDPEIFTEFQRHEKRAKLQIIDPKTERSGTYTLVATVKAGNDTKVASQDIALYVYGQPNVTVKAKSSEVNLPAKVMTVKSASKIPSTLTCYIRGHPLSNVSWFFQPCQKPQCELIEEPDAWKEIPDKGSSGREASVTDILVLNNRKSGHYKCQAKNSYGSSSDTFLVLVTGERGIQSVEYSVQRRIVIGDALTLTCAANKWLYSSVALYRKPAGFIIDSKEVSTTASAPGASSGDKNNSRSVSKDGTNKPADPSFLAAYGNGPVPVHYMYRNGDTAVRSFISEGTAQTTPASKKPAPVAIAEAGAAGNIMHTTPSSTTISSGVEGVQPRVERSQSENMIEVSLVFNNLRESDQGDYLCVATSAKDNFTHTLEYNLVLYDIIPPRISDQTKGSRRVSLGSTTVFQCVIQGLPPPTITWHKDGDPLNTSEINRYLLSSEADRLTIKNASLADEGNYQCKGSNYGGNKWSKNMTLLVGDPPVHAGLSGAYIGLIIGIVLVVIIAFVIIIIIKLKCSRAGPHKELEQFLIQPQGDYNPDLPIDEQTGCLPYDAKWEFPKDRLRLGMILGQGAFGRVMKAEAIGIQDGEDVTVVAVKMVKDCTDKDQMMALLSELKILIHVGQHLNILNLLGAVTKDIRFGELYVIVEYCHFGNLRSYLIKNKDYFQDTMEDIDDQVTGGADGSKMSPPPYDSVPVSPKSPNKADLANVPYYVNKAGGPHGSAALFGPSLTTKNLFCWAFQVARGMEFLASRKYIHRDLAARNVLLSEDNIVKICDFGLAKDLYQDQEYFKKGDGPVPVKWMALESFTHRIYTTKSDVWSYGILLWELFSLGGNPYPGVEINEKFIGLLKSGYRMEKPPFANDELYKVMLQTWKVDPEERPTFSSIVATMGDFLESNVKQYYLDLSSPYLKMQGEEGEDGGDGAAEHKGERNILTDPDGYLKMSPTMGPDYSNILPTSPKTDSLHQVNETTPTYVNERRWAKSDETDDMEMMPLTSPGEERKSSMPDVMAPGFRPDGDNQVHTVAEIHQLDETDSGHSSSYEGAGPSPVGAVENNDYLIPVVPHSPPPSPPVAASQRKAVVPAASAPPEGPKISLASKLPPLRQAPSSANAPRPRQPTPLRLWPSNATTTAPSPMFTAAASTAPLTRSIPKSENKRTHGSNGSTSSQPDDNRQAGSDGFIPGSSTASTTLTSSDSASGGKFMLGPVPKPSAAASSVPAKSSGGNKKAGLPRFKDDTRVFTHCGASGEIQTNSNAHKTPVSTASTSPTTDPTTTTDALPKYAPWPPSSSSSNHDSSPTSPVPPSNLESNGTVTDPSQPWMNGPLRTRLANFRNGVDQGRYLSNASSGYNSDLSPAESTPPPDYRAVLDDVTETDILV</sequence>
<feature type="compositionally biased region" description="Low complexity" evidence="18">
    <location>
        <begin position="1699"/>
        <end position="1739"/>
    </location>
</feature>
<dbReference type="InterPro" id="IPR050122">
    <property type="entry name" value="RTK"/>
</dbReference>
<evidence type="ECO:0000256" key="3">
    <source>
        <dbReference type="ARBA" id="ARBA00022553"/>
    </source>
</evidence>
<dbReference type="PROSITE" id="PS00109">
    <property type="entry name" value="PROTEIN_KINASE_TYR"/>
    <property type="match status" value="1"/>
</dbReference>
<keyword evidence="4" id="KW-0808">Transferase</keyword>
<evidence type="ECO:0000259" key="20">
    <source>
        <dbReference type="PROSITE" id="PS50011"/>
    </source>
</evidence>
<feature type="region of interest" description="Disordered" evidence="18">
    <location>
        <begin position="1119"/>
        <end position="1141"/>
    </location>
</feature>
<dbReference type="GO" id="GO:0007169">
    <property type="term" value="P:cell surface receptor protein tyrosine kinase signaling pathway"/>
    <property type="evidence" value="ECO:0007669"/>
    <property type="project" value="TreeGrafter"/>
</dbReference>
<dbReference type="InterPro" id="IPR008266">
    <property type="entry name" value="Tyr_kinase_AS"/>
</dbReference>
<keyword evidence="12" id="KW-1015">Disulfide bond</keyword>
<feature type="region of interest" description="Disordered" evidence="18">
    <location>
        <begin position="1355"/>
        <end position="1380"/>
    </location>
</feature>
<feature type="compositionally biased region" description="Polar residues" evidence="18">
    <location>
        <begin position="1781"/>
        <end position="1797"/>
    </location>
</feature>
<dbReference type="InterPro" id="IPR013098">
    <property type="entry name" value="Ig_I-set"/>
</dbReference>
<dbReference type="InterPro" id="IPR036179">
    <property type="entry name" value="Ig-like_dom_sf"/>
</dbReference>
<dbReference type="Proteomes" id="UP000735302">
    <property type="component" value="Unassembled WGS sequence"/>
</dbReference>
<evidence type="ECO:0000256" key="7">
    <source>
        <dbReference type="ARBA" id="ARBA00022777"/>
    </source>
</evidence>
<keyword evidence="15" id="KW-0393">Immunoglobulin domain</keyword>
<keyword evidence="3" id="KW-0597">Phosphoprotein</keyword>
<dbReference type="InterPro" id="IPR003599">
    <property type="entry name" value="Ig_sub"/>
</dbReference>
<reference evidence="22 23" key="1">
    <citation type="journal article" date="2021" name="Elife">
        <title>Chloroplast acquisition without the gene transfer in kleptoplastic sea slugs, Plakobranchus ocellatus.</title>
        <authorList>
            <person name="Maeda T."/>
            <person name="Takahashi S."/>
            <person name="Yoshida T."/>
            <person name="Shimamura S."/>
            <person name="Takaki Y."/>
            <person name="Nagai Y."/>
            <person name="Toyoda A."/>
            <person name="Suzuki Y."/>
            <person name="Arimoto A."/>
            <person name="Ishii H."/>
            <person name="Satoh N."/>
            <person name="Nishiyama T."/>
            <person name="Hasebe M."/>
            <person name="Maruyama T."/>
            <person name="Minagawa J."/>
            <person name="Obokata J."/>
            <person name="Shigenobu S."/>
        </authorList>
    </citation>
    <scope>NUCLEOTIDE SEQUENCE [LARGE SCALE GENOMIC DNA]</scope>
</reference>
<dbReference type="Gene3D" id="2.60.40.10">
    <property type="entry name" value="Immunoglobulins"/>
    <property type="match status" value="6"/>
</dbReference>
<evidence type="ECO:0000256" key="10">
    <source>
        <dbReference type="ARBA" id="ARBA00023136"/>
    </source>
</evidence>
<dbReference type="CDD" id="cd00096">
    <property type="entry name" value="Ig"/>
    <property type="match status" value="2"/>
</dbReference>
<protein>
    <recommendedName>
        <fullName evidence="2">receptor protein-tyrosine kinase</fullName>
        <ecNumber evidence="2">2.7.10.1</ecNumber>
    </recommendedName>
</protein>
<evidence type="ECO:0000313" key="22">
    <source>
        <dbReference type="EMBL" id="GFN82246.1"/>
    </source>
</evidence>
<evidence type="ECO:0000256" key="9">
    <source>
        <dbReference type="ARBA" id="ARBA00022989"/>
    </source>
</evidence>
<dbReference type="InterPro" id="IPR011009">
    <property type="entry name" value="Kinase-like_dom_sf"/>
</dbReference>
<dbReference type="InterPro" id="IPR000719">
    <property type="entry name" value="Prot_kinase_dom"/>
</dbReference>
<dbReference type="SMART" id="SM00409">
    <property type="entry name" value="IG"/>
    <property type="match status" value="6"/>
</dbReference>
<feature type="domain" description="Protein kinase" evidence="20">
    <location>
        <begin position="1005"/>
        <end position="1336"/>
    </location>
</feature>
<dbReference type="GO" id="GO:0004714">
    <property type="term" value="F:transmembrane receptor protein tyrosine kinase activity"/>
    <property type="evidence" value="ECO:0007669"/>
    <property type="project" value="UniProtKB-EC"/>
</dbReference>
<feature type="region of interest" description="Disordered" evidence="18">
    <location>
        <begin position="1474"/>
        <end position="1765"/>
    </location>
</feature>
<keyword evidence="11" id="KW-0829">Tyrosine-protein kinase</keyword>
<dbReference type="FunFam" id="3.30.200.20:FF:000384">
    <property type="entry name" value="Receptor protein-tyrosine kinase"/>
    <property type="match status" value="1"/>
</dbReference>
<feature type="region of interest" description="Disordered" evidence="18">
    <location>
        <begin position="1425"/>
        <end position="1461"/>
    </location>
</feature>
<keyword evidence="13 22" id="KW-0675">Receptor</keyword>
<feature type="compositionally biased region" description="Low complexity" evidence="18">
    <location>
        <begin position="672"/>
        <end position="681"/>
    </location>
</feature>
<dbReference type="SMART" id="SM00408">
    <property type="entry name" value="IGc2"/>
    <property type="match status" value="4"/>
</dbReference>
<dbReference type="EMBL" id="BLXT01000976">
    <property type="protein sequence ID" value="GFN82246.1"/>
    <property type="molecule type" value="Genomic_DNA"/>
</dbReference>
<keyword evidence="9 19" id="KW-1133">Transmembrane helix</keyword>
<dbReference type="SUPFAM" id="SSF56112">
    <property type="entry name" value="Protein kinase-like (PK-like)"/>
    <property type="match status" value="1"/>
</dbReference>
<organism evidence="22 23">
    <name type="scientific">Plakobranchus ocellatus</name>
    <dbReference type="NCBI Taxonomy" id="259542"/>
    <lineage>
        <taxon>Eukaryota</taxon>
        <taxon>Metazoa</taxon>
        <taxon>Spiralia</taxon>
        <taxon>Lophotrochozoa</taxon>
        <taxon>Mollusca</taxon>
        <taxon>Gastropoda</taxon>
        <taxon>Heterobranchia</taxon>
        <taxon>Euthyneura</taxon>
        <taxon>Panpulmonata</taxon>
        <taxon>Sacoglossa</taxon>
        <taxon>Placobranchoidea</taxon>
        <taxon>Plakobranchidae</taxon>
        <taxon>Plakobranchus</taxon>
    </lineage>
</organism>
<dbReference type="InterPro" id="IPR007110">
    <property type="entry name" value="Ig-like_dom"/>
</dbReference>
<dbReference type="InterPro" id="IPR017441">
    <property type="entry name" value="Protein_kinase_ATP_BS"/>
</dbReference>
<dbReference type="PANTHER" id="PTHR24416:SF600">
    <property type="entry name" value="PDGF- AND VEGF-RECEPTOR RELATED, ISOFORM J"/>
    <property type="match status" value="1"/>
</dbReference>
<feature type="region of interest" description="Disordered" evidence="18">
    <location>
        <begin position="672"/>
        <end position="703"/>
    </location>
</feature>
<evidence type="ECO:0000256" key="12">
    <source>
        <dbReference type="ARBA" id="ARBA00023157"/>
    </source>
</evidence>
<evidence type="ECO:0000313" key="23">
    <source>
        <dbReference type="Proteomes" id="UP000735302"/>
    </source>
</evidence>
<dbReference type="InterPro" id="IPR013783">
    <property type="entry name" value="Ig-like_fold"/>
</dbReference>
<comment type="caution">
    <text evidence="22">The sequence shown here is derived from an EMBL/GenBank/DDBJ whole genome shotgun (WGS) entry which is preliminary data.</text>
</comment>
<keyword evidence="5 19" id="KW-0812">Transmembrane</keyword>
<proteinExistence type="predicted"/>
<keyword evidence="7" id="KW-0418">Kinase</keyword>
<keyword evidence="8 17" id="KW-0067">ATP-binding</keyword>
<feature type="domain" description="Ig-like" evidence="21">
    <location>
        <begin position="299"/>
        <end position="398"/>
    </location>
</feature>
<dbReference type="Gene3D" id="3.30.200.20">
    <property type="entry name" value="Phosphorylase Kinase, domain 1"/>
    <property type="match status" value="1"/>
</dbReference>
<comment type="catalytic activity">
    <reaction evidence="16">
        <text>L-tyrosyl-[protein] + ATP = O-phospho-L-tyrosyl-[protein] + ADP + H(+)</text>
        <dbReference type="Rhea" id="RHEA:10596"/>
        <dbReference type="Rhea" id="RHEA-COMP:10136"/>
        <dbReference type="Rhea" id="RHEA-COMP:20101"/>
        <dbReference type="ChEBI" id="CHEBI:15378"/>
        <dbReference type="ChEBI" id="CHEBI:30616"/>
        <dbReference type="ChEBI" id="CHEBI:46858"/>
        <dbReference type="ChEBI" id="CHEBI:61978"/>
        <dbReference type="ChEBI" id="CHEBI:456216"/>
        <dbReference type="EC" id="2.7.10.1"/>
    </reaction>
</comment>
<dbReference type="InterPro" id="IPR001245">
    <property type="entry name" value="Ser-Thr/Tyr_kinase_cat_dom"/>
</dbReference>
<evidence type="ECO:0000256" key="1">
    <source>
        <dbReference type="ARBA" id="ARBA00004167"/>
    </source>
</evidence>
<evidence type="ECO:0000256" key="15">
    <source>
        <dbReference type="ARBA" id="ARBA00023319"/>
    </source>
</evidence>
<name>A0AAV3YHB7_9GAST</name>
<dbReference type="PROSITE" id="PS50011">
    <property type="entry name" value="PROTEIN_KINASE_DOM"/>
    <property type="match status" value="1"/>
</dbReference>